<feature type="transmembrane region" description="Helical" evidence="1">
    <location>
        <begin position="20"/>
        <end position="42"/>
    </location>
</feature>
<keyword evidence="1" id="KW-0472">Membrane</keyword>
<proteinExistence type="predicted"/>
<accession>A0AAD8AJT0</accession>
<keyword evidence="1" id="KW-0812">Transmembrane</keyword>
<reference evidence="2" key="1">
    <citation type="journal article" date="2023" name="IScience">
        <title>Live-bearing cockroach genome reveals convergent evolutionary mechanisms linked to viviparity in insects and beyond.</title>
        <authorList>
            <person name="Fouks B."/>
            <person name="Harrison M.C."/>
            <person name="Mikhailova A.A."/>
            <person name="Marchal E."/>
            <person name="English S."/>
            <person name="Carruthers M."/>
            <person name="Jennings E.C."/>
            <person name="Chiamaka E.L."/>
            <person name="Frigard R.A."/>
            <person name="Pippel M."/>
            <person name="Attardo G.M."/>
            <person name="Benoit J.B."/>
            <person name="Bornberg-Bauer E."/>
            <person name="Tobe S.S."/>
        </authorList>
    </citation>
    <scope>NUCLEOTIDE SEQUENCE</scope>
    <source>
        <strain evidence="2">Stay&amp;Tobe</strain>
    </source>
</reference>
<evidence type="ECO:0000256" key="1">
    <source>
        <dbReference type="SAM" id="Phobius"/>
    </source>
</evidence>
<organism evidence="2 3">
    <name type="scientific">Diploptera punctata</name>
    <name type="common">Pacific beetle cockroach</name>
    <dbReference type="NCBI Taxonomy" id="6984"/>
    <lineage>
        <taxon>Eukaryota</taxon>
        <taxon>Metazoa</taxon>
        <taxon>Ecdysozoa</taxon>
        <taxon>Arthropoda</taxon>
        <taxon>Hexapoda</taxon>
        <taxon>Insecta</taxon>
        <taxon>Pterygota</taxon>
        <taxon>Neoptera</taxon>
        <taxon>Polyneoptera</taxon>
        <taxon>Dictyoptera</taxon>
        <taxon>Blattodea</taxon>
        <taxon>Blaberoidea</taxon>
        <taxon>Blaberidae</taxon>
        <taxon>Diplopterinae</taxon>
        <taxon>Diploptera</taxon>
    </lineage>
</organism>
<feature type="non-terminal residue" evidence="2">
    <location>
        <position position="70"/>
    </location>
</feature>
<comment type="caution">
    <text evidence="2">The sequence shown here is derived from an EMBL/GenBank/DDBJ whole genome shotgun (WGS) entry which is preliminary data.</text>
</comment>
<dbReference type="EMBL" id="JASPKZ010000810">
    <property type="protein sequence ID" value="KAJ9599432.1"/>
    <property type="molecule type" value="Genomic_DNA"/>
</dbReference>
<evidence type="ECO:0000313" key="3">
    <source>
        <dbReference type="Proteomes" id="UP001233999"/>
    </source>
</evidence>
<sequence>VSSYGRNLFVDQYLLFQRFILVHFLHILSGNFFALPIFSYLFEIHRLFVQKLELFYLSWNAIVFDCFMFN</sequence>
<keyword evidence="1" id="KW-1133">Transmembrane helix</keyword>
<dbReference type="AlphaFoldDB" id="A0AAD8AJT0"/>
<gene>
    <name evidence="2" type="ORF">L9F63_010082</name>
</gene>
<dbReference type="Proteomes" id="UP001233999">
    <property type="component" value="Unassembled WGS sequence"/>
</dbReference>
<name>A0AAD8AJT0_DIPPU</name>
<keyword evidence="3" id="KW-1185">Reference proteome</keyword>
<protein>
    <submittedName>
        <fullName evidence="2">Uncharacterized protein</fullName>
    </submittedName>
</protein>
<reference evidence="2" key="2">
    <citation type="submission" date="2023-05" db="EMBL/GenBank/DDBJ databases">
        <authorList>
            <person name="Fouks B."/>
        </authorList>
    </citation>
    <scope>NUCLEOTIDE SEQUENCE</scope>
    <source>
        <strain evidence="2">Stay&amp;Tobe</strain>
        <tissue evidence="2">Testes</tissue>
    </source>
</reference>
<feature type="non-terminal residue" evidence="2">
    <location>
        <position position="1"/>
    </location>
</feature>
<evidence type="ECO:0000313" key="2">
    <source>
        <dbReference type="EMBL" id="KAJ9599432.1"/>
    </source>
</evidence>